<evidence type="ECO:0000313" key="5">
    <source>
        <dbReference type="EMBL" id="ODS01840.1"/>
    </source>
</evidence>
<comment type="caution">
    <text evidence="5">The sequence shown here is derived from an EMBL/GenBank/DDBJ whole genome shotgun (WGS) entry which is preliminary data.</text>
</comment>
<dbReference type="PANTHER" id="PTHR47062:SF1">
    <property type="entry name" value="SMALL HEAT SHOCK PROTEIN IBPA"/>
    <property type="match status" value="1"/>
</dbReference>
<dbReference type="EMBL" id="LPWF01000004">
    <property type="protein sequence ID" value="ODS01840.1"/>
    <property type="molecule type" value="Genomic_DNA"/>
</dbReference>
<evidence type="ECO:0000256" key="3">
    <source>
        <dbReference type="RuleBase" id="RU003616"/>
    </source>
</evidence>
<dbReference type="Proteomes" id="UP000094472">
    <property type="component" value="Unassembled WGS sequence"/>
</dbReference>
<dbReference type="InterPro" id="IPR002068">
    <property type="entry name" value="A-crystallin/Hsp20_dom"/>
</dbReference>
<dbReference type="CDD" id="cd06470">
    <property type="entry name" value="ACD_IbpA-B_like"/>
    <property type="match status" value="1"/>
</dbReference>
<dbReference type="AlphaFoldDB" id="A0A1E3W7Z4"/>
<reference evidence="5 6" key="1">
    <citation type="journal article" date="2016" name="Environ. Microbiol.">
        <title>New Methyloceanibacter diversity from North Sea sediments includes methanotroph containing solely the soluble methane monooxygenase.</title>
        <authorList>
            <person name="Vekeman B."/>
            <person name="Kerckhof F.M."/>
            <person name="Cremers G."/>
            <person name="de Vos P."/>
            <person name="Vandamme P."/>
            <person name="Boon N."/>
            <person name="Op den Camp H.J."/>
            <person name="Heylen K."/>
        </authorList>
    </citation>
    <scope>NUCLEOTIDE SEQUENCE [LARGE SCALE GENOMIC DNA]</scope>
    <source>
        <strain evidence="5 6">R-67175</strain>
    </source>
</reference>
<evidence type="ECO:0000313" key="6">
    <source>
        <dbReference type="Proteomes" id="UP000094472"/>
    </source>
</evidence>
<proteinExistence type="inferred from homology"/>
<keyword evidence="6" id="KW-1185">Reference proteome</keyword>
<dbReference type="Gene3D" id="2.60.40.790">
    <property type="match status" value="1"/>
</dbReference>
<evidence type="ECO:0000256" key="1">
    <source>
        <dbReference type="ARBA" id="ARBA00023016"/>
    </source>
</evidence>
<gene>
    <name evidence="5" type="ORF">AUC69_05905</name>
</gene>
<sequence>MALFDGNLWLTLSTDRLGAPAKAADGGYPPYNIELLPEGRNGPEALRITLAVAGFSLDELDVSVEDGELTVRGAKRDEVAKDYLHRGIAARQFKRSFALAKGVEVRKAELHDGLLAIVLERPHREKRVLKVGIAPVG</sequence>
<protein>
    <recommendedName>
        <fullName evidence="4">SHSP domain-containing protein</fullName>
    </recommendedName>
</protein>
<dbReference type="SUPFAM" id="SSF49764">
    <property type="entry name" value="HSP20-like chaperones"/>
    <property type="match status" value="1"/>
</dbReference>
<dbReference type="InterPro" id="IPR037913">
    <property type="entry name" value="ACD_IbpA/B"/>
</dbReference>
<accession>A0A1E3W7Z4</accession>
<dbReference type="InterPro" id="IPR008978">
    <property type="entry name" value="HSP20-like_chaperone"/>
</dbReference>
<keyword evidence="1" id="KW-0346">Stress response</keyword>
<dbReference type="PANTHER" id="PTHR47062">
    <property type="match status" value="1"/>
</dbReference>
<dbReference type="PROSITE" id="PS01031">
    <property type="entry name" value="SHSP"/>
    <property type="match status" value="1"/>
</dbReference>
<evidence type="ECO:0000259" key="4">
    <source>
        <dbReference type="PROSITE" id="PS01031"/>
    </source>
</evidence>
<name>A0A1E3W7Z4_9HYPH</name>
<organism evidence="5 6">
    <name type="scientific">Methyloceanibacter superfactus</name>
    <dbReference type="NCBI Taxonomy" id="1774969"/>
    <lineage>
        <taxon>Bacteria</taxon>
        <taxon>Pseudomonadati</taxon>
        <taxon>Pseudomonadota</taxon>
        <taxon>Alphaproteobacteria</taxon>
        <taxon>Hyphomicrobiales</taxon>
        <taxon>Hyphomicrobiaceae</taxon>
        <taxon>Methyloceanibacter</taxon>
    </lineage>
</organism>
<feature type="domain" description="SHSP" evidence="4">
    <location>
        <begin position="22"/>
        <end position="134"/>
    </location>
</feature>
<dbReference type="STRING" id="1774969.AUC69_05905"/>
<evidence type="ECO:0000256" key="2">
    <source>
        <dbReference type="PROSITE-ProRule" id="PRU00285"/>
    </source>
</evidence>
<comment type="similarity">
    <text evidence="2 3">Belongs to the small heat shock protein (HSP20) family.</text>
</comment>
<dbReference type="Pfam" id="PF00011">
    <property type="entry name" value="HSP20"/>
    <property type="match status" value="1"/>
</dbReference>